<comment type="caution">
    <text evidence="3">The sequence shown here is derived from an EMBL/GenBank/DDBJ whole genome shotgun (WGS) entry which is preliminary data.</text>
</comment>
<keyword evidence="1" id="KW-0378">Hydrolase</keyword>
<dbReference type="AlphaFoldDB" id="A0A545UVQ5"/>
<protein>
    <submittedName>
        <fullName evidence="3">Lipase/esterase</fullName>
    </submittedName>
</protein>
<dbReference type="EMBL" id="SPUK01000012">
    <property type="protein sequence ID" value="TQV93544.1"/>
    <property type="molecule type" value="Genomic_DNA"/>
</dbReference>
<dbReference type="InterPro" id="IPR013094">
    <property type="entry name" value="AB_hydrolase_3"/>
</dbReference>
<organism evidence="3 4">
    <name type="scientific">Cordyceps javanica</name>
    <dbReference type="NCBI Taxonomy" id="43265"/>
    <lineage>
        <taxon>Eukaryota</taxon>
        <taxon>Fungi</taxon>
        <taxon>Dikarya</taxon>
        <taxon>Ascomycota</taxon>
        <taxon>Pezizomycotina</taxon>
        <taxon>Sordariomycetes</taxon>
        <taxon>Hypocreomycetidae</taxon>
        <taxon>Hypocreales</taxon>
        <taxon>Cordycipitaceae</taxon>
        <taxon>Cordyceps</taxon>
    </lineage>
</organism>
<dbReference type="SUPFAM" id="SSF53474">
    <property type="entry name" value="alpha/beta-Hydrolases"/>
    <property type="match status" value="1"/>
</dbReference>
<feature type="domain" description="Alpha/beta hydrolase fold-3" evidence="2">
    <location>
        <begin position="158"/>
        <end position="397"/>
    </location>
</feature>
<reference evidence="3 4" key="1">
    <citation type="journal article" date="2019" name="Appl. Microbiol. Biotechnol.">
        <title>Genome sequence of Isaria javanica and comparative genome analysis insights into family S53 peptidase evolution in fungal entomopathogens.</title>
        <authorList>
            <person name="Lin R."/>
            <person name="Zhang X."/>
            <person name="Xin B."/>
            <person name="Zou M."/>
            <person name="Gao Y."/>
            <person name="Qin F."/>
            <person name="Hu Q."/>
            <person name="Xie B."/>
            <person name="Cheng X."/>
        </authorList>
    </citation>
    <scope>NUCLEOTIDE SEQUENCE [LARGE SCALE GENOMIC DNA]</scope>
    <source>
        <strain evidence="3 4">IJ1G</strain>
    </source>
</reference>
<evidence type="ECO:0000259" key="2">
    <source>
        <dbReference type="Pfam" id="PF07859"/>
    </source>
</evidence>
<dbReference type="Pfam" id="PF07859">
    <property type="entry name" value="Abhydrolase_3"/>
    <property type="match status" value="1"/>
</dbReference>
<evidence type="ECO:0000256" key="1">
    <source>
        <dbReference type="ARBA" id="ARBA00022801"/>
    </source>
</evidence>
<dbReference type="STRING" id="43265.A0A545UVQ5"/>
<name>A0A545UVQ5_9HYPO</name>
<dbReference type="OrthoDB" id="5354320at2759"/>
<dbReference type="Gene3D" id="3.40.50.1820">
    <property type="entry name" value="alpha/beta hydrolase"/>
    <property type="match status" value="1"/>
</dbReference>
<dbReference type="Proteomes" id="UP000315783">
    <property type="component" value="Unassembled WGS sequence"/>
</dbReference>
<dbReference type="PANTHER" id="PTHR48081:SF25">
    <property type="entry name" value="PUTATIVE (AFU_ORTHOLOGUE AFUA_3G11560)-RELATED"/>
    <property type="match status" value="1"/>
</dbReference>
<dbReference type="PANTHER" id="PTHR48081">
    <property type="entry name" value="AB HYDROLASE SUPERFAMILY PROTEIN C4A8.06C"/>
    <property type="match status" value="1"/>
</dbReference>
<keyword evidence="4" id="KW-1185">Reference proteome</keyword>
<sequence length="475" mass="51390">MPSVLSTIRLVVSKIPLVLGAVLSWLLSLSPTARKWDLRTELAVTTLRDFLGNAPPSTISAQQALFMRDAGARGRIWVARATLPAPPEDDVRRQVCGAVAALGSGGERWTTPPLQDVGGEWVGVRHGVSAWAAEPAELSERAKFDSLTREAAETGTTILYVHGGANYLLDPVSTRPVALAYAGYAKSRVFSVRYRLAPQGPFPSALLDAFVAYLSLLHPPPGAWHDAVPASSLIVAGDSAGGNISMSLLQLLLQLHRSAAGTTPTVRFHGRDVPVPLPAGVSLNSPSLDLTRSMQWSEAFLQYDYLPRPNLSPVTSPPCSAWPADPPRVHLYCEGSALAHPLVSPMAAASWEGAPPVFFVCGEELLTDEAKTVARRMARQGVPVVWEQWEAMPHCFSMVLTWTQASKVSYQGWADFVQDAVRGTVETKGCYVAVKTLERRTVDVTTLTTISDEDVLEGMAAGRKRIEDKFAHLLR</sequence>
<dbReference type="GO" id="GO:0016787">
    <property type="term" value="F:hydrolase activity"/>
    <property type="evidence" value="ECO:0007669"/>
    <property type="project" value="UniProtKB-KW"/>
</dbReference>
<evidence type="ECO:0000313" key="4">
    <source>
        <dbReference type="Proteomes" id="UP000315783"/>
    </source>
</evidence>
<dbReference type="InterPro" id="IPR050300">
    <property type="entry name" value="GDXG_lipolytic_enzyme"/>
</dbReference>
<gene>
    <name evidence="3" type="ORF">IF1G_08122</name>
</gene>
<evidence type="ECO:0000313" key="3">
    <source>
        <dbReference type="EMBL" id="TQV93544.1"/>
    </source>
</evidence>
<proteinExistence type="predicted"/>
<dbReference type="InterPro" id="IPR029058">
    <property type="entry name" value="AB_hydrolase_fold"/>
</dbReference>
<accession>A0A545UVQ5</accession>